<protein>
    <submittedName>
        <fullName evidence="1">Uncharacterized protein</fullName>
    </submittedName>
</protein>
<proteinExistence type="predicted"/>
<organism evidence="1 2">
    <name type="scientific">Pholiota conissans</name>
    <dbReference type="NCBI Taxonomy" id="109636"/>
    <lineage>
        <taxon>Eukaryota</taxon>
        <taxon>Fungi</taxon>
        <taxon>Dikarya</taxon>
        <taxon>Basidiomycota</taxon>
        <taxon>Agaricomycotina</taxon>
        <taxon>Agaricomycetes</taxon>
        <taxon>Agaricomycetidae</taxon>
        <taxon>Agaricales</taxon>
        <taxon>Agaricineae</taxon>
        <taxon>Strophariaceae</taxon>
        <taxon>Pholiota</taxon>
    </lineage>
</organism>
<sequence>MVVIRDTVQSSSFGDALYDWLENVVASACKDRRNVRPSHGGTITQVGLNLAARHARVLGWAVSFVRKLDAAARTARDTDVVGAVSITWSTIRATMPVEILAEVDRALAIDGLPRLATRSVHENKGQGFHITVDGVTYQFPVAERAPPEAYLAVGYQAYVNIPLFSMVMLIFTFQVDPCRCGALHMGFLVVCGAQRCTPQV</sequence>
<gene>
    <name evidence="1" type="ORF">BDN70DRAFT_983654</name>
</gene>
<reference evidence="1" key="1">
    <citation type="submission" date="2020-11" db="EMBL/GenBank/DDBJ databases">
        <authorList>
            <consortium name="DOE Joint Genome Institute"/>
            <person name="Ahrendt S."/>
            <person name="Riley R."/>
            <person name="Andreopoulos W."/>
            <person name="Labutti K."/>
            <person name="Pangilinan J."/>
            <person name="Ruiz-Duenas F.J."/>
            <person name="Barrasa J.M."/>
            <person name="Sanchez-Garcia M."/>
            <person name="Camarero S."/>
            <person name="Miyauchi S."/>
            <person name="Serrano A."/>
            <person name="Linde D."/>
            <person name="Babiker R."/>
            <person name="Drula E."/>
            <person name="Ayuso-Fernandez I."/>
            <person name="Pacheco R."/>
            <person name="Padilla G."/>
            <person name="Ferreira P."/>
            <person name="Barriuso J."/>
            <person name="Kellner H."/>
            <person name="Castanera R."/>
            <person name="Alfaro M."/>
            <person name="Ramirez L."/>
            <person name="Pisabarro A.G."/>
            <person name="Kuo A."/>
            <person name="Tritt A."/>
            <person name="Lipzen A."/>
            <person name="He G."/>
            <person name="Yan M."/>
            <person name="Ng V."/>
            <person name="Cullen D."/>
            <person name="Martin F."/>
            <person name="Rosso M.-N."/>
            <person name="Henrissat B."/>
            <person name="Hibbett D."/>
            <person name="Martinez A.T."/>
            <person name="Grigoriev I.V."/>
        </authorList>
    </citation>
    <scope>NUCLEOTIDE SEQUENCE</scope>
    <source>
        <strain evidence="1">CIRM-BRFM 674</strain>
    </source>
</reference>
<evidence type="ECO:0000313" key="1">
    <source>
        <dbReference type="EMBL" id="KAF9470529.1"/>
    </source>
</evidence>
<keyword evidence="2" id="KW-1185">Reference proteome</keyword>
<dbReference type="OrthoDB" id="2684108at2759"/>
<evidence type="ECO:0000313" key="2">
    <source>
        <dbReference type="Proteomes" id="UP000807469"/>
    </source>
</evidence>
<comment type="caution">
    <text evidence="1">The sequence shown here is derived from an EMBL/GenBank/DDBJ whole genome shotgun (WGS) entry which is preliminary data.</text>
</comment>
<accession>A0A9P6CRY7</accession>
<dbReference type="Proteomes" id="UP000807469">
    <property type="component" value="Unassembled WGS sequence"/>
</dbReference>
<name>A0A9P6CRY7_9AGAR</name>
<dbReference type="AlphaFoldDB" id="A0A9P6CRY7"/>
<dbReference type="EMBL" id="MU155951">
    <property type="protein sequence ID" value="KAF9470529.1"/>
    <property type="molecule type" value="Genomic_DNA"/>
</dbReference>